<sequence>MSPLGLAAHSVLPVSVNAEAGDELRRPTVGELATLVFRLGDAEDNWIVVKPHPFRPNDYIQSYREGDGVNQVEMLQPGRPQMGVEVDDPEDLLRLLCEWAEDRPAWRAREWRPTGFVPQRIAAPDPKVKARAEERARDLLAQGYWSYDGIAAALAELAEPDGSLDTWQAEELLEPLWLERLSEQEKWPELTDCDRLSAAFTALADVGVTARENFACCMSCGVAEIRSEAAETDHGYTFFHQQDTGHVAEGEPLHLGFGAYSGDPETAATVARQVVAALEEHGLTAEWDGEVSSRIVLPGLQWRRRVE</sequence>
<comment type="caution">
    <text evidence="2">The sequence shown here is derived from an EMBL/GenBank/DDBJ whole genome shotgun (WGS) entry which is preliminary data.</text>
</comment>
<dbReference type="Proteomes" id="UP000321617">
    <property type="component" value="Unassembled WGS sequence"/>
</dbReference>
<dbReference type="InterPro" id="IPR054186">
    <property type="entry name" value="DUF6891"/>
</dbReference>
<evidence type="ECO:0000313" key="2">
    <source>
        <dbReference type="EMBL" id="TWJ14671.1"/>
    </source>
</evidence>
<dbReference type="AlphaFoldDB" id="A0A562VA08"/>
<keyword evidence="3" id="KW-1185">Reference proteome</keyword>
<evidence type="ECO:0000259" key="1">
    <source>
        <dbReference type="Pfam" id="PF21831"/>
    </source>
</evidence>
<protein>
    <recommendedName>
        <fullName evidence="1">DUF6891 domain-containing protein</fullName>
    </recommendedName>
</protein>
<organism evidence="2 3">
    <name type="scientific">Stackebrandtia albiflava</name>
    <dbReference type="NCBI Taxonomy" id="406432"/>
    <lineage>
        <taxon>Bacteria</taxon>
        <taxon>Bacillati</taxon>
        <taxon>Actinomycetota</taxon>
        <taxon>Actinomycetes</taxon>
        <taxon>Glycomycetales</taxon>
        <taxon>Glycomycetaceae</taxon>
        <taxon>Stackebrandtia</taxon>
    </lineage>
</organism>
<evidence type="ECO:0000313" key="3">
    <source>
        <dbReference type="Proteomes" id="UP000321617"/>
    </source>
</evidence>
<reference evidence="2 3" key="1">
    <citation type="journal article" date="2013" name="Stand. Genomic Sci.">
        <title>Genomic Encyclopedia of Type Strains, Phase I: The one thousand microbial genomes (KMG-I) project.</title>
        <authorList>
            <person name="Kyrpides N.C."/>
            <person name="Woyke T."/>
            <person name="Eisen J.A."/>
            <person name="Garrity G."/>
            <person name="Lilburn T.G."/>
            <person name="Beck B.J."/>
            <person name="Whitman W.B."/>
            <person name="Hugenholtz P."/>
            <person name="Klenk H.P."/>
        </authorList>
    </citation>
    <scope>NUCLEOTIDE SEQUENCE [LARGE SCALE GENOMIC DNA]</scope>
    <source>
        <strain evidence="2 3">DSM 45044</strain>
    </source>
</reference>
<accession>A0A562VA08</accession>
<feature type="domain" description="DUF6891" evidence="1">
    <location>
        <begin position="127"/>
        <end position="305"/>
    </location>
</feature>
<proteinExistence type="predicted"/>
<dbReference type="Pfam" id="PF21831">
    <property type="entry name" value="DUF6891"/>
    <property type="match status" value="1"/>
</dbReference>
<gene>
    <name evidence="2" type="ORF">LX16_0358</name>
</gene>
<dbReference type="EMBL" id="VLLL01000005">
    <property type="protein sequence ID" value="TWJ14671.1"/>
    <property type="molecule type" value="Genomic_DNA"/>
</dbReference>
<name>A0A562VA08_9ACTN</name>